<evidence type="ECO:0000256" key="1">
    <source>
        <dbReference type="ARBA" id="ARBA00007870"/>
    </source>
</evidence>
<dbReference type="InterPro" id="IPR051402">
    <property type="entry name" value="KPR-Related"/>
</dbReference>
<dbReference type="EMBL" id="SMKZ01000056">
    <property type="protein sequence ID" value="TDE00037.1"/>
    <property type="molecule type" value="Genomic_DNA"/>
</dbReference>
<evidence type="ECO:0000313" key="7">
    <source>
        <dbReference type="EMBL" id="TDE00037.1"/>
    </source>
</evidence>
<comment type="function">
    <text evidence="4">Catalyzes the NADPH-dependent reduction of ketopantoate into pantoic acid.</text>
</comment>
<dbReference type="EC" id="1.1.1.169" evidence="4"/>
<dbReference type="AlphaFoldDB" id="A0A4R5CLB5"/>
<evidence type="ECO:0000313" key="8">
    <source>
        <dbReference type="Proteomes" id="UP000294739"/>
    </source>
</evidence>
<name>A0A4R5CLB5_9ACTN</name>
<proteinExistence type="inferred from homology"/>
<organism evidence="7 8">
    <name type="scientific">Jiangella asiatica</name>
    <dbReference type="NCBI Taxonomy" id="2530372"/>
    <lineage>
        <taxon>Bacteria</taxon>
        <taxon>Bacillati</taxon>
        <taxon>Actinomycetota</taxon>
        <taxon>Actinomycetes</taxon>
        <taxon>Jiangellales</taxon>
        <taxon>Jiangellaceae</taxon>
        <taxon>Jiangella</taxon>
    </lineage>
</organism>
<dbReference type="Pfam" id="PF08546">
    <property type="entry name" value="ApbA_C"/>
    <property type="match status" value="1"/>
</dbReference>
<keyword evidence="2 4" id="KW-0521">NADP</keyword>
<dbReference type="Pfam" id="PF02558">
    <property type="entry name" value="ApbA"/>
    <property type="match status" value="1"/>
</dbReference>
<dbReference type="InterPro" id="IPR036291">
    <property type="entry name" value="NAD(P)-bd_dom_sf"/>
</dbReference>
<dbReference type="InterPro" id="IPR013328">
    <property type="entry name" value="6PGD_dom2"/>
</dbReference>
<dbReference type="SUPFAM" id="SSF48179">
    <property type="entry name" value="6-phosphogluconate dehydrogenase C-terminal domain-like"/>
    <property type="match status" value="1"/>
</dbReference>
<dbReference type="Gene3D" id="1.10.1040.10">
    <property type="entry name" value="N-(1-d-carboxylethyl)-l-norvaline Dehydrogenase, domain 2"/>
    <property type="match status" value="1"/>
</dbReference>
<evidence type="ECO:0000256" key="3">
    <source>
        <dbReference type="ARBA" id="ARBA00023002"/>
    </source>
</evidence>
<dbReference type="RefSeq" id="WP_131900349.1">
    <property type="nucleotide sequence ID" value="NZ_SMKZ01000056.1"/>
</dbReference>
<keyword evidence="3 4" id="KW-0560">Oxidoreductase</keyword>
<dbReference type="OrthoDB" id="9796561at2"/>
<dbReference type="GO" id="GO:0015940">
    <property type="term" value="P:pantothenate biosynthetic process"/>
    <property type="evidence" value="ECO:0007669"/>
    <property type="project" value="UniProtKB-UniPathway"/>
</dbReference>
<dbReference type="GO" id="GO:0005737">
    <property type="term" value="C:cytoplasm"/>
    <property type="evidence" value="ECO:0007669"/>
    <property type="project" value="TreeGrafter"/>
</dbReference>
<dbReference type="InParanoid" id="A0A4R5CLB5"/>
<feature type="domain" description="Ketopantoate reductase C-terminal" evidence="6">
    <location>
        <begin position="179"/>
        <end position="298"/>
    </location>
</feature>
<dbReference type="Proteomes" id="UP000294739">
    <property type="component" value="Unassembled WGS sequence"/>
</dbReference>
<evidence type="ECO:0000259" key="6">
    <source>
        <dbReference type="Pfam" id="PF08546"/>
    </source>
</evidence>
<accession>A0A4R5CLB5</accession>
<keyword evidence="4" id="KW-0566">Pantothenate biosynthesis</keyword>
<dbReference type="InterPro" id="IPR003710">
    <property type="entry name" value="ApbA"/>
</dbReference>
<dbReference type="PANTHER" id="PTHR21708:SF26">
    <property type="entry name" value="2-DEHYDROPANTOATE 2-REDUCTASE"/>
    <property type="match status" value="1"/>
</dbReference>
<gene>
    <name evidence="7" type="ORF">E1269_26765</name>
</gene>
<dbReference type="FunCoup" id="A0A4R5CLB5">
    <property type="interactions" value="101"/>
</dbReference>
<dbReference type="InterPro" id="IPR008927">
    <property type="entry name" value="6-PGluconate_DH-like_C_sf"/>
</dbReference>
<dbReference type="NCBIfam" id="TIGR00745">
    <property type="entry name" value="apbA_panE"/>
    <property type="match status" value="1"/>
</dbReference>
<dbReference type="GO" id="GO:0008677">
    <property type="term" value="F:2-dehydropantoate 2-reductase activity"/>
    <property type="evidence" value="ECO:0007669"/>
    <property type="project" value="UniProtKB-EC"/>
</dbReference>
<comment type="similarity">
    <text evidence="1 4">Belongs to the ketopantoate reductase family.</text>
</comment>
<protein>
    <recommendedName>
        <fullName evidence="4">2-dehydropantoate 2-reductase</fullName>
        <ecNumber evidence="4">1.1.1.169</ecNumber>
    </recommendedName>
    <alternativeName>
        <fullName evidence="4">Ketopantoate reductase</fullName>
    </alternativeName>
</protein>
<dbReference type="SUPFAM" id="SSF51735">
    <property type="entry name" value="NAD(P)-binding Rossmann-fold domains"/>
    <property type="match status" value="1"/>
</dbReference>
<reference evidence="7 8" key="1">
    <citation type="submission" date="2019-03" db="EMBL/GenBank/DDBJ databases">
        <title>Draft genome sequences of novel Actinobacteria.</title>
        <authorList>
            <person name="Sahin N."/>
            <person name="Ay H."/>
            <person name="Saygin H."/>
        </authorList>
    </citation>
    <scope>NUCLEOTIDE SEQUENCE [LARGE SCALE GENOMIC DNA]</scope>
    <source>
        <strain evidence="7 8">5K138</strain>
    </source>
</reference>
<dbReference type="Gene3D" id="3.40.50.720">
    <property type="entry name" value="NAD(P)-binding Rossmann-like Domain"/>
    <property type="match status" value="1"/>
</dbReference>
<keyword evidence="8" id="KW-1185">Reference proteome</keyword>
<comment type="catalytic activity">
    <reaction evidence="4">
        <text>(R)-pantoate + NADP(+) = 2-dehydropantoate + NADPH + H(+)</text>
        <dbReference type="Rhea" id="RHEA:16233"/>
        <dbReference type="ChEBI" id="CHEBI:11561"/>
        <dbReference type="ChEBI" id="CHEBI:15378"/>
        <dbReference type="ChEBI" id="CHEBI:15980"/>
        <dbReference type="ChEBI" id="CHEBI:57783"/>
        <dbReference type="ChEBI" id="CHEBI:58349"/>
        <dbReference type="EC" id="1.1.1.169"/>
    </reaction>
</comment>
<dbReference type="InterPro" id="IPR013332">
    <property type="entry name" value="KPR_N"/>
</dbReference>
<comment type="caution">
    <text evidence="7">The sequence shown here is derived from an EMBL/GenBank/DDBJ whole genome shotgun (WGS) entry which is preliminary data.</text>
</comment>
<sequence length="330" mass="34236">MAFVIYGAGAIGGVLGARLFTAGFDVRLIARGEHLSAVRDHGLRLESPEGTTTLPVTVASSPAEAGIGTEDVVVLAMKSQDTADALAALRAVAGPGTPVVCAQNGVVNERLALRLFENVYGVCVMFPASHLRPGVVQSRSAPVPGILDLGRYPGGVDDTAREVAAAFTKAGFVSEPRADIMRWKHRKLIMNLGNAVGALCGPGDDDAPRVSELVRAEGEAVLAATGVDVVSEEEDEARRAGILRFPPFEGRAPGGGSSVQSLLRGTGSIEADYLNGEIVLLGRLHGIPTPANELVCALAVVAAREQRQPGCVPASELLEKLSAPDPRCAP</sequence>
<evidence type="ECO:0000259" key="5">
    <source>
        <dbReference type="Pfam" id="PF02558"/>
    </source>
</evidence>
<comment type="pathway">
    <text evidence="4">Cofactor biosynthesis; (R)-pantothenate biosynthesis; (R)-pantoate from 3-methyl-2-oxobutanoate: step 2/2.</text>
</comment>
<evidence type="ECO:0000256" key="4">
    <source>
        <dbReference type="RuleBase" id="RU362068"/>
    </source>
</evidence>
<dbReference type="UniPathway" id="UPA00028">
    <property type="reaction ID" value="UER00004"/>
</dbReference>
<dbReference type="PANTHER" id="PTHR21708">
    <property type="entry name" value="PROBABLE 2-DEHYDROPANTOATE 2-REDUCTASE"/>
    <property type="match status" value="1"/>
</dbReference>
<evidence type="ECO:0000256" key="2">
    <source>
        <dbReference type="ARBA" id="ARBA00022857"/>
    </source>
</evidence>
<dbReference type="InterPro" id="IPR013752">
    <property type="entry name" value="KPA_reductase"/>
</dbReference>
<feature type="domain" description="Ketopantoate reductase N-terminal" evidence="5">
    <location>
        <begin position="4"/>
        <end position="150"/>
    </location>
</feature>